<dbReference type="OrthoDB" id="963863at2"/>
<dbReference type="AlphaFoldDB" id="A0A3N4QDB6"/>
<keyword evidence="3" id="KW-1185">Reference proteome</keyword>
<name>A0A3N4QDB6_9BACT</name>
<evidence type="ECO:0000313" key="3">
    <source>
        <dbReference type="Proteomes" id="UP000278351"/>
    </source>
</evidence>
<feature type="chain" id="PRO_5017922283" evidence="1">
    <location>
        <begin position="22"/>
        <end position="95"/>
    </location>
</feature>
<comment type="caution">
    <text evidence="2">The sequence shown here is derived from an EMBL/GenBank/DDBJ whole genome shotgun (WGS) entry which is preliminary data.</text>
</comment>
<evidence type="ECO:0000256" key="1">
    <source>
        <dbReference type="SAM" id="SignalP"/>
    </source>
</evidence>
<evidence type="ECO:0000313" key="2">
    <source>
        <dbReference type="EMBL" id="RPE13960.1"/>
    </source>
</evidence>
<proteinExistence type="predicted"/>
<reference evidence="2 3" key="1">
    <citation type="submission" date="2018-11" db="EMBL/GenBank/DDBJ databases">
        <title>Chitinophaga lutea sp.nov., isolate from arsenic contaminated soil.</title>
        <authorList>
            <person name="Zong Y."/>
        </authorList>
    </citation>
    <scope>NUCLEOTIDE SEQUENCE [LARGE SCALE GENOMIC DNA]</scope>
    <source>
        <strain evidence="2 3">ZY74</strain>
    </source>
</reference>
<dbReference type="EMBL" id="RPDH01000001">
    <property type="protein sequence ID" value="RPE13960.1"/>
    <property type="molecule type" value="Genomic_DNA"/>
</dbReference>
<protein>
    <submittedName>
        <fullName evidence="2">Uncharacterized protein</fullName>
    </submittedName>
</protein>
<keyword evidence="1" id="KW-0732">Signal</keyword>
<dbReference type="RefSeq" id="WP_123846474.1">
    <property type="nucleotide sequence ID" value="NZ_RPDH01000001.1"/>
</dbReference>
<organism evidence="2 3">
    <name type="scientific">Chitinophaga lutea</name>
    <dbReference type="NCBI Taxonomy" id="2488634"/>
    <lineage>
        <taxon>Bacteria</taxon>
        <taxon>Pseudomonadati</taxon>
        <taxon>Bacteroidota</taxon>
        <taxon>Chitinophagia</taxon>
        <taxon>Chitinophagales</taxon>
        <taxon>Chitinophagaceae</taxon>
        <taxon>Chitinophaga</taxon>
    </lineage>
</organism>
<gene>
    <name evidence="2" type="ORF">EGT74_10735</name>
</gene>
<sequence length="95" mass="11280">MKKFFYAVLLCTFMAPLALPAQTPLPYWTVETGRTPHPYTIIRFYSAGHEQLMERKIEGKTLHICRKQVRRQLNYELEKFLRQQPSPALAFFNVY</sequence>
<dbReference type="Proteomes" id="UP000278351">
    <property type="component" value="Unassembled WGS sequence"/>
</dbReference>
<accession>A0A3N4QDB6</accession>
<feature type="signal peptide" evidence="1">
    <location>
        <begin position="1"/>
        <end position="21"/>
    </location>
</feature>